<accession>A0A4C1VN52</accession>
<protein>
    <submittedName>
        <fullName evidence="2">Uncharacterized protein</fullName>
    </submittedName>
</protein>
<organism evidence="2 3">
    <name type="scientific">Eumeta variegata</name>
    <name type="common">Bagworm moth</name>
    <name type="synonym">Eumeta japonica</name>
    <dbReference type="NCBI Taxonomy" id="151549"/>
    <lineage>
        <taxon>Eukaryota</taxon>
        <taxon>Metazoa</taxon>
        <taxon>Ecdysozoa</taxon>
        <taxon>Arthropoda</taxon>
        <taxon>Hexapoda</taxon>
        <taxon>Insecta</taxon>
        <taxon>Pterygota</taxon>
        <taxon>Neoptera</taxon>
        <taxon>Endopterygota</taxon>
        <taxon>Lepidoptera</taxon>
        <taxon>Glossata</taxon>
        <taxon>Ditrysia</taxon>
        <taxon>Tineoidea</taxon>
        <taxon>Psychidae</taxon>
        <taxon>Oiketicinae</taxon>
        <taxon>Eumeta</taxon>
    </lineage>
</organism>
<evidence type="ECO:0000256" key="1">
    <source>
        <dbReference type="SAM" id="MobiDB-lite"/>
    </source>
</evidence>
<evidence type="ECO:0000313" key="2">
    <source>
        <dbReference type="EMBL" id="GBP39195.1"/>
    </source>
</evidence>
<comment type="caution">
    <text evidence="2">The sequence shown here is derived from an EMBL/GenBank/DDBJ whole genome shotgun (WGS) entry which is preliminary data.</text>
</comment>
<dbReference type="AlphaFoldDB" id="A0A4C1VN52"/>
<evidence type="ECO:0000313" key="3">
    <source>
        <dbReference type="Proteomes" id="UP000299102"/>
    </source>
</evidence>
<sequence length="118" mass="13128">MRRGERKEVRLSCTTPSRGLTSVKMASPELRTLISFFMSTLRPRWPCGILFVFFTALIKIRHVNRGGRVSKKKDDSQFDMGPAIAPRQAGHGAKGPIEQSSGSASRKINAPPETKRMD</sequence>
<dbReference type="EMBL" id="BGZK01000361">
    <property type="protein sequence ID" value="GBP39195.1"/>
    <property type="molecule type" value="Genomic_DNA"/>
</dbReference>
<keyword evidence="3" id="KW-1185">Reference proteome</keyword>
<feature type="region of interest" description="Disordered" evidence="1">
    <location>
        <begin position="65"/>
        <end position="118"/>
    </location>
</feature>
<proteinExistence type="predicted"/>
<gene>
    <name evidence="2" type="ORF">EVAR_26981_1</name>
</gene>
<name>A0A4C1VN52_EUMVA</name>
<reference evidence="2 3" key="1">
    <citation type="journal article" date="2019" name="Commun. Biol.">
        <title>The bagworm genome reveals a unique fibroin gene that provides high tensile strength.</title>
        <authorList>
            <person name="Kono N."/>
            <person name="Nakamura H."/>
            <person name="Ohtoshi R."/>
            <person name="Tomita M."/>
            <person name="Numata K."/>
            <person name="Arakawa K."/>
        </authorList>
    </citation>
    <scope>NUCLEOTIDE SEQUENCE [LARGE SCALE GENOMIC DNA]</scope>
</reference>
<dbReference type="Proteomes" id="UP000299102">
    <property type="component" value="Unassembled WGS sequence"/>
</dbReference>